<feature type="compositionally biased region" description="Low complexity" evidence="1">
    <location>
        <begin position="55"/>
        <end position="76"/>
    </location>
</feature>
<evidence type="ECO:0000313" key="3">
    <source>
        <dbReference type="Proteomes" id="UP001244341"/>
    </source>
</evidence>
<accession>A0ABY8U8K1</accession>
<evidence type="ECO:0000256" key="1">
    <source>
        <dbReference type="SAM" id="MobiDB-lite"/>
    </source>
</evidence>
<feature type="compositionally biased region" description="Acidic residues" evidence="1">
    <location>
        <begin position="77"/>
        <end position="132"/>
    </location>
</feature>
<feature type="region of interest" description="Disordered" evidence="1">
    <location>
        <begin position="1"/>
        <end position="166"/>
    </location>
</feature>
<reference evidence="2 3" key="1">
    <citation type="submission" date="2023-05" db="EMBL/GenBank/DDBJ databases">
        <title>A 100% complete, gapless, phased diploid assembly of the Scenedesmus obliquus UTEX 3031 genome.</title>
        <authorList>
            <person name="Biondi T.C."/>
            <person name="Hanschen E.R."/>
            <person name="Kwon T."/>
            <person name="Eng W."/>
            <person name="Kruse C.P.S."/>
            <person name="Koehler S.I."/>
            <person name="Kunde Y."/>
            <person name="Gleasner C.D."/>
            <person name="You Mak K.T."/>
            <person name="Polle J."/>
            <person name="Hovde B.T."/>
            <person name="Starkenburg S.R."/>
        </authorList>
    </citation>
    <scope>NUCLEOTIDE SEQUENCE [LARGE SCALE GENOMIC DNA]</scope>
    <source>
        <strain evidence="2 3">DOE0152z</strain>
    </source>
</reference>
<protein>
    <submittedName>
        <fullName evidence="2">Uncharacterized protein</fullName>
    </submittedName>
</protein>
<organism evidence="2 3">
    <name type="scientific">Tetradesmus obliquus</name>
    <name type="common">Green alga</name>
    <name type="synonym">Acutodesmus obliquus</name>
    <dbReference type="NCBI Taxonomy" id="3088"/>
    <lineage>
        <taxon>Eukaryota</taxon>
        <taxon>Viridiplantae</taxon>
        <taxon>Chlorophyta</taxon>
        <taxon>core chlorophytes</taxon>
        <taxon>Chlorophyceae</taxon>
        <taxon>CS clade</taxon>
        <taxon>Sphaeropleales</taxon>
        <taxon>Scenedesmaceae</taxon>
        <taxon>Tetradesmus</taxon>
    </lineage>
</organism>
<feature type="compositionally biased region" description="Basic and acidic residues" evidence="1">
    <location>
        <begin position="31"/>
        <end position="44"/>
    </location>
</feature>
<dbReference type="Proteomes" id="UP001244341">
    <property type="component" value="Chromosome 9b"/>
</dbReference>
<feature type="compositionally biased region" description="Acidic residues" evidence="1">
    <location>
        <begin position="143"/>
        <end position="157"/>
    </location>
</feature>
<sequence>MRRTRGVRDYSEVQPPRQRRRIQNQEPTPSAEEKDASDSEEREPAALLGQRRKVPAAAAPRSVAARDSGTPQGADETAAEEGEDEVGEAEQGPEADVNLADDDEDEEEEDEDEDEEEDEDEDEDEYEEEDEDALFRELYGIDDVADDEEQEEGEEQDPWFGDGTPPDYDVFLDFAPQGPEVARGTAPQPQPSDRALPNGVFAREQPDGRHCLFGEPLRHAPKLLRRIFRMRQQPGQLLWASEQPLEAEAWQYLQDVFAAPRIRPLLTRGQRVLKPLPDRALPSCFRLYDDAGRMLQGPRVSGATAKPWNVGRQFFSSFGEGPNSFIWADGVRAMEPEAQADFNAYMGDSLGWMGM</sequence>
<dbReference type="EMBL" id="CP126216">
    <property type="protein sequence ID" value="WIA17797.1"/>
    <property type="molecule type" value="Genomic_DNA"/>
</dbReference>
<keyword evidence="3" id="KW-1185">Reference proteome</keyword>
<gene>
    <name evidence="2" type="ORF">OEZ85_009309</name>
</gene>
<proteinExistence type="predicted"/>
<evidence type="ECO:0000313" key="2">
    <source>
        <dbReference type="EMBL" id="WIA17797.1"/>
    </source>
</evidence>
<name>A0ABY8U8K1_TETOB</name>
<feature type="compositionally biased region" description="Basic and acidic residues" evidence="1">
    <location>
        <begin position="1"/>
        <end position="11"/>
    </location>
</feature>